<dbReference type="SUPFAM" id="SSF53448">
    <property type="entry name" value="Nucleotide-diphospho-sugar transferases"/>
    <property type="match status" value="2"/>
</dbReference>
<comment type="similarity">
    <text evidence="1">Belongs to the glycosyltransferase 2 family.</text>
</comment>
<keyword evidence="4" id="KW-1185">Reference proteome</keyword>
<name>A0A917AUV5_9BACI</name>
<dbReference type="AlphaFoldDB" id="A0A917AUV5"/>
<evidence type="ECO:0000259" key="2">
    <source>
        <dbReference type="Pfam" id="PF00535"/>
    </source>
</evidence>
<dbReference type="InterPro" id="IPR029044">
    <property type="entry name" value="Nucleotide-diphossugar_trans"/>
</dbReference>
<reference evidence="3" key="2">
    <citation type="submission" date="2020-09" db="EMBL/GenBank/DDBJ databases">
        <authorList>
            <person name="Sun Q."/>
            <person name="Zhou Y."/>
        </authorList>
    </citation>
    <scope>NUCLEOTIDE SEQUENCE</scope>
    <source>
        <strain evidence="3">CGMCC 1.12698</strain>
    </source>
</reference>
<feature type="domain" description="Glycosyltransferase 2-like" evidence="2">
    <location>
        <begin position="17"/>
        <end position="142"/>
    </location>
</feature>
<evidence type="ECO:0000313" key="4">
    <source>
        <dbReference type="Proteomes" id="UP000605259"/>
    </source>
</evidence>
<dbReference type="EMBL" id="BMFK01000001">
    <property type="protein sequence ID" value="GGE71772.1"/>
    <property type="molecule type" value="Genomic_DNA"/>
</dbReference>
<protein>
    <recommendedName>
        <fullName evidence="2">Glycosyltransferase 2-like domain-containing protein</fullName>
    </recommendedName>
</protein>
<feature type="domain" description="Glycosyltransferase 2-like" evidence="2">
    <location>
        <begin position="335"/>
        <end position="442"/>
    </location>
</feature>
<gene>
    <name evidence="3" type="ORF">GCM10007140_22200</name>
</gene>
<dbReference type="GO" id="GO:0016758">
    <property type="term" value="F:hexosyltransferase activity"/>
    <property type="evidence" value="ECO:0007669"/>
    <property type="project" value="UniProtKB-ARBA"/>
</dbReference>
<dbReference type="Pfam" id="PF00535">
    <property type="entry name" value="Glycos_transf_2"/>
    <property type="match status" value="2"/>
</dbReference>
<dbReference type="Gene3D" id="3.90.550.10">
    <property type="entry name" value="Spore Coat Polysaccharide Biosynthesis Protein SpsA, Chain A"/>
    <property type="match status" value="2"/>
</dbReference>
<dbReference type="RefSeq" id="WP_188388414.1">
    <property type="nucleotide sequence ID" value="NZ_BMFK01000001.1"/>
</dbReference>
<comment type="caution">
    <text evidence="3">The sequence shown here is derived from an EMBL/GenBank/DDBJ whole genome shotgun (WGS) entry which is preliminary data.</text>
</comment>
<dbReference type="PANTHER" id="PTHR22916">
    <property type="entry name" value="GLYCOSYLTRANSFERASE"/>
    <property type="match status" value="1"/>
</dbReference>
<evidence type="ECO:0000256" key="1">
    <source>
        <dbReference type="ARBA" id="ARBA00006739"/>
    </source>
</evidence>
<accession>A0A917AUV5</accession>
<dbReference type="PANTHER" id="PTHR22916:SF3">
    <property type="entry name" value="UDP-GLCNAC:BETAGAL BETA-1,3-N-ACETYLGLUCOSAMINYLTRANSFERASE-LIKE PROTEIN 1"/>
    <property type="match status" value="1"/>
</dbReference>
<sequence length="629" mass="73102">MKGMKHVEKDNSLPLVSVLIPTYNRPHYVTLAVQSVLRQTYPNIEIIITDDSTNDATKEALVPFVNSCHNLTYIKNDHNLGGEKNFQKVYSLSKGEYVNYLMDDDLFLPEKIKRMMEYFLQDKFGTIKLVTSHRRAIDEYGRELSDSKYTEPRAAQEVIMNGWIAGNSIISEFNWIGEPTTVLFRKKDLIEPFGTFCGRQYRSGVDVASWLVLLAQGNMAYIPDTLSYGRYHESNLSKSEDTRLRAIMDWIHLIFHSYKKGFLRSTVDRKGAIESCIHHIQMIKPTVGEKGKQELAFYAHLVKQQAAEMEEKEASYMKKYYRFKTNTAKPLPLVSVLIPTYNRPHYVQLALESVLHQTYPNIEIIIGDDSTNNDTKEVLKPYLHCYPFITYYKNEQNIGGELNFQKVYEYSKGEYINYLMDDDLFHPQKIEWMMEYYLDDTDENYKLVTSFRPIIDGEGEIIPEGLYQRYPHDLVINGLEAGDSLVEEFNWIGEPTTVLFRRKDLIEPYGSFAGRQYYNSVDVASWLTLLAQGDMVYIKDPLSFTRSHDNQVGNRQSLRVSTTTDWVHVLFHGEKKGFLKDVGKKRRSIALCMSHIHHVMVHYPLTSAQVQEMMFYKACLQQYLHTLQE</sequence>
<evidence type="ECO:0000313" key="3">
    <source>
        <dbReference type="EMBL" id="GGE71772.1"/>
    </source>
</evidence>
<proteinExistence type="inferred from homology"/>
<dbReference type="Proteomes" id="UP000605259">
    <property type="component" value="Unassembled WGS sequence"/>
</dbReference>
<organism evidence="3 4">
    <name type="scientific">Priestia taiwanensis</name>
    <dbReference type="NCBI Taxonomy" id="1347902"/>
    <lineage>
        <taxon>Bacteria</taxon>
        <taxon>Bacillati</taxon>
        <taxon>Bacillota</taxon>
        <taxon>Bacilli</taxon>
        <taxon>Bacillales</taxon>
        <taxon>Bacillaceae</taxon>
        <taxon>Priestia</taxon>
    </lineage>
</organism>
<reference evidence="3" key="1">
    <citation type="journal article" date="2014" name="Int. J. Syst. Evol. Microbiol.">
        <title>Complete genome sequence of Corynebacterium casei LMG S-19264T (=DSM 44701T), isolated from a smear-ripened cheese.</title>
        <authorList>
            <consortium name="US DOE Joint Genome Institute (JGI-PGF)"/>
            <person name="Walter F."/>
            <person name="Albersmeier A."/>
            <person name="Kalinowski J."/>
            <person name="Ruckert C."/>
        </authorList>
    </citation>
    <scope>NUCLEOTIDE SEQUENCE</scope>
    <source>
        <strain evidence="3">CGMCC 1.12698</strain>
    </source>
</reference>
<dbReference type="InterPro" id="IPR001173">
    <property type="entry name" value="Glyco_trans_2-like"/>
</dbReference>